<sequence>MDETLLNGSLKPNASVRGFAVFSSLDDSVYKSTFVKASIDCK</sequence>
<dbReference type="Pfam" id="PF14263">
    <property type="entry name" value="DUF4354"/>
    <property type="match status" value="1"/>
</dbReference>
<gene>
    <name evidence="1" type="ORF">CS533_05430</name>
</gene>
<proteinExistence type="predicted"/>
<dbReference type="Gene3D" id="2.60.40.4110">
    <property type="entry name" value="Protein of unknown function DUF4354"/>
    <property type="match status" value="1"/>
</dbReference>
<organism evidence="1 2">
    <name type="scientific">Yersinia bercovieri</name>
    <dbReference type="NCBI Taxonomy" id="634"/>
    <lineage>
        <taxon>Bacteria</taxon>
        <taxon>Pseudomonadati</taxon>
        <taxon>Pseudomonadota</taxon>
        <taxon>Gammaproteobacteria</taxon>
        <taxon>Enterobacterales</taxon>
        <taxon>Yersiniaceae</taxon>
        <taxon>Yersinia</taxon>
    </lineage>
</organism>
<protein>
    <submittedName>
        <fullName evidence="1">Uncharacterized protein</fullName>
    </submittedName>
</protein>
<name>A0A2G4U668_YERBE</name>
<accession>A0A2G4U668</accession>
<dbReference type="EMBL" id="PEHN01000003">
    <property type="protein sequence ID" value="PHZ28720.1"/>
    <property type="molecule type" value="Genomic_DNA"/>
</dbReference>
<dbReference type="InterPro" id="IPR025581">
    <property type="entry name" value="DUF4354"/>
</dbReference>
<comment type="caution">
    <text evidence="1">The sequence shown here is derived from an EMBL/GenBank/DDBJ whole genome shotgun (WGS) entry which is preliminary data.</text>
</comment>
<dbReference type="Proteomes" id="UP000229378">
    <property type="component" value="Unassembled WGS sequence"/>
</dbReference>
<evidence type="ECO:0000313" key="2">
    <source>
        <dbReference type="Proteomes" id="UP000229378"/>
    </source>
</evidence>
<dbReference type="AlphaFoldDB" id="A0A2G4U668"/>
<evidence type="ECO:0000313" key="1">
    <source>
        <dbReference type="EMBL" id="PHZ28720.1"/>
    </source>
</evidence>
<reference evidence="1 2" key="1">
    <citation type="submission" date="2017-10" db="EMBL/GenBank/DDBJ databases">
        <authorList>
            <person name="Banno H."/>
            <person name="Chua N.-H."/>
        </authorList>
    </citation>
    <scope>NUCLEOTIDE SEQUENCE [LARGE SCALE GENOMIC DNA]</scope>
    <source>
        <strain evidence="1 2">SCPM-O-B-7607</strain>
    </source>
</reference>